<protein>
    <submittedName>
        <fullName evidence="3">Macro domain-containing protein</fullName>
    </submittedName>
</protein>
<organism evidence="3 4">
    <name type="scientific">Adlercreutzia wanghongyangiae</name>
    <dbReference type="NCBI Taxonomy" id="3111451"/>
    <lineage>
        <taxon>Bacteria</taxon>
        <taxon>Bacillati</taxon>
        <taxon>Actinomycetota</taxon>
        <taxon>Coriobacteriia</taxon>
        <taxon>Eggerthellales</taxon>
        <taxon>Eggerthellaceae</taxon>
        <taxon>Adlercreutzia</taxon>
    </lineage>
</organism>
<gene>
    <name evidence="3" type="ORF">VIN30_06305</name>
</gene>
<proteinExistence type="predicted"/>
<comment type="catalytic activity">
    <reaction evidence="1">
        <text>an N-(ADP-alpha-D-ribosyl)-thymidine in DNA + H2O = a thymidine in DNA + ADP-D-ribose</text>
        <dbReference type="Rhea" id="RHEA:71655"/>
        <dbReference type="Rhea" id="RHEA-COMP:13556"/>
        <dbReference type="Rhea" id="RHEA-COMP:18051"/>
        <dbReference type="ChEBI" id="CHEBI:15377"/>
        <dbReference type="ChEBI" id="CHEBI:57967"/>
        <dbReference type="ChEBI" id="CHEBI:137386"/>
        <dbReference type="ChEBI" id="CHEBI:191199"/>
    </reaction>
    <physiologicalReaction direction="left-to-right" evidence="1">
        <dbReference type="Rhea" id="RHEA:71656"/>
    </physiologicalReaction>
</comment>
<evidence type="ECO:0000313" key="3">
    <source>
        <dbReference type="EMBL" id="MEC4176055.1"/>
    </source>
</evidence>
<reference evidence="3 4" key="1">
    <citation type="submission" date="2024-01" db="EMBL/GenBank/DDBJ databases">
        <title>novel species in genus Adlercreutzia.</title>
        <authorList>
            <person name="Liu X."/>
        </authorList>
    </citation>
    <scope>NUCLEOTIDE SEQUENCE [LARGE SCALE GENOMIC DNA]</scope>
    <source>
        <strain evidence="3 4">R7</strain>
    </source>
</reference>
<dbReference type="InterPro" id="IPR002589">
    <property type="entry name" value="Macro_dom"/>
</dbReference>
<evidence type="ECO:0000259" key="2">
    <source>
        <dbReference type="PROSITE" id="PS51154"/>
    </source>
</evidence>
<dbReference type="SUPFAM" id="SSF52949">
    <property type="entry name" value="Macro domain-like"/>
    <property type="match status" value="1"/>
</dbReference>
<dbReference type="EMBL" id="JAYMFF010000010">
    <property type="protein sequence ID" value="MEC4176055.1"/>
    <property type="molecule type" value="Genomic_DNA"/>
</dbReference>
<keyword evidence="4" id="KW-1185">Reference proteome</keyword>
<dbReference type="SMART" id="SM00506">
    <property type="entry name" value="A1pp"/>
    <property type="match status" value="1"/>
</dbReference>
<accession>A0ABU6IHZ2</accession>
<dbReference type="InterPro" id="IPR043472">
    <property type="entry name" value="Macro_dom-like"/>
</dbReference>
<dbReference type="Proteomes" id="UP001349994">
    <property type="component" value="Unassembled WGS sequence"/>
</dbReference>
<dbReference type="PROSITE" id="PS51154">
    <property type="entry name" value="MACRO"/>
    <property type="match status" value="1"/>
</dbReference>
<name>A0ABU6IHZ2_9ACTN</name>
<sequence length="364" mass="40577">MRVLIGDMFESNASALVNTVNCVGVMGKGIASIFKRRFPENYRDYRFRCSHGMVKPGEPYIFSGLIGPAVINFPTKDHWRSPSRLSYVERGLDWFADNWDSLGVDSVAFPPLGCGNGGLRWEDVGPLMYRKLKDIPLDISIYAPYGTPRGQLNTSFLAQACAPYSEVGRYSGRYNRKWDLVLAVIQELDSDSLSLSVGRTAYQKICYILTRSGVATGFVFGKGDYGPFSVQAKDALSAMANCNYITETTLGHMIRLSPSDGFVFDPGRFTAAELEAVRVTVDLFSRIRDTREAEIASTLIFAHDQLKKAGGLISEEQIIDYVIAWKPHWASETVRRELTRALFQLAALGVIGVQQLTYIPEEDF</sequence>
<dbReference type="PANTHER" id="PTHR12521">
    <property type="entry name" value="PROTEIN C6ORF130"/>
    <property type="match status" value="1"/>
</dbReference>
<dbReference type="RefSeq" id="WP_326424189.1">
    <property type="nucleotide sequence ID" value="NZ_JAYMFF010000010.1"/>
</dbReference>
<dbReference type="PANTHER" id="PTHR12521:SF0">
    <property type="entry name" value="ADP-RIBOSE GLYCOHYDROLASE OARD1"/>
    <property type="match status" value="1"/>
</dbReference>
<dbReference type="Pfam" id="PF01661">
    <property type="entry name" value="Macro"/>
    <property type="match status" value="1"/>
</dbReference>
<evidence type="ECO:0000256" key="1">
    <source>
        <dbReference type="ARBA" id="ARBA00035885"/>
    </source>
</evidence>
<dbReference type="InterPro" id="IPR050892">
    <property type="entry name" value="ADP-ribose_metab_enzymes"/>
</dbReference>
<evidence type="ECO:0000313" key="4">
    <source>
        <dbReference type="Proteomes" id="UP001349994"/>
    </source>
</evidence>
<dbReference type="CDD" id="cd02901">
    <property type="entry name" value="Macro_Poa1p-like"/>
    <property type="match status" value="1"/>
</dbReference>
<feature type="domain" description="Macro" evidence="2">
    <location>
        <begin position="1"/>
        <end position="150"/>
    </location>
</feature>
<dbReference type="Gene3D" id="3.40.220.10">
    <property type="entry name" value="Leucine Aminopeptidase, subunit E, domain 1"/>
    <property type="match status" value="1"/>
</dbReference>
<comment type="caution">
    <text evidence="3">The sequence shown here is derived from an EMBL/GenBank/DDBJ whole genome shotgun (WGS) entry which is preliminary data.</text>
</comment>